<gene>
    <name evidence="2" type="ORF">CYMTET_6096</name>
</gene>
<name>A0AAE0GY47_9CHLO</name>
<proteinExistence type="predicted"/>
<comment type="caution">
    <text evidence="2">The sequence shown here is derived from an EMBL/GenBank/DDBJ whole genome shotgun (WGS) entry which is preliminary data.</text>
</comment>
<feature type="compositionally biased region" description="Acidic residues" evidence="1">
    <location>
        <begin position="158"/>
        <end position="178"/>
    </location>
</feature>
<organism evidence="2 3">
    <name type="scientific">Cymbomonas tetramitiformis</name>
    <dbReference type="NCBI Taxonomy" id="36881"/>
    <lineage>
        <taxon>Eukaryota</taxon>
        <taxon>Viridiplantae</taxon>
        <taxon>Chlorophyta</taxon>
        <taxon>Pyramimonadophyceae</taxon>
        <taxon>Pyramimonadales</taxon>
        <taxon>Pyramimonadaceae</taxon>
        <taxon>Cymbomonas</taxon>
    </lineage>
</organism>
<dbReference type="EMBL" id="LGRX02001311">
    <property type="protein sequence ID" value="KAK3286347.1"/>
    <property type="molecule type" value="Genomic_DNA"/>
</dbReference>
<evidence type="ECO:0000313" key="3">
    <source>
        <dbReference type="Proteomes" id="UP001190700"/>
    </source>
</evidence>
<dbReference type="Proteomes" id="UP001190700">
    <property type="component" value="Unassembled WGS sequence"/>
</dbReference>
<evidence type="ECO:0000256" key="1">
    <source>
        <dbReference type="SAM" id="MobiDB-lite"/>
    </source>
</evidence>
<reference evidence="2 3" key="1">
    <citation type="journal article" date="2015" name="Genome Biol. Evol.">
        <title>Comparative Genomics of a Bacterivorous Green Alga Reveals Evolutionary Causalities and Consequences of Phago-Mixotrophic Mode of Nutrition.</title>
        <authorList>
            <person name="Burns J.A."/>
            <person name="Paasch A."/>
            <person name="Narechania A."/>
            <person name="Kim E."/>
        </authorList>
    </citation>
    <scope>NUCLEOTIDE SEQUENCE [LARGE SCALE GENOMIC DNA]</scope>
    <source>
        <strain evidence="2 3">PLY_AMNH</strain>
    </source>
</reference>
<keyword evidence="3" id="KW-1185">Reference proteome</keyword>
<feature type="compositionally biased region" description="Low complexity" evidence="1">
    <location>
        <begin position="145"/>
        <end position="157"/>
    </location>
</feature>
<evidence type="ECO:0000313" key="2">
    <source>
        <dbReference type="EMBL" id="KAK3286347.1"/>
    </source>
</evidence>
<dbReference type="AlphaFoldDB" id="A0AAE0GY47"/>
<protein>
    <submittedName>
        <fullName evidence="2">Uncharacterized protein</fullName>
    </submittedName>
</protein>
<feature type="region of interest" description="Disordered" evidence="1">
    <location>
        <begin position="145"/>
        <end position="190"/>
    </location>
</feature>
<accession>A0AAE0GY47</accession>
<sequence>MSHVTLVLARAQVLLDAPPYPIGCVVSVEDMRRCVHSLGVVTETLENVIQQEPAMVRTALNELLAWAAQLEDAARAVQAAVDALWRLVTSSSEGMDLADSYRLHGDSDSDSDSTCHDDAGCYAAYGGDCGSDAGMPDLLSDSESDCGGSACDGACGSDSEDDTDMPDDLASECSDIDTPDLAGSRHLHGD</sequence>